<reference evidence="1 2" key="1">
    <citation type="journal article" date="2022" name="New Phytol.">
        <title>Ecological generalism drives hyperdiversity of secondary metabolite gene clusters in xylarialean endophytes.</title>
        <authorList>
            <person name="Franco M.E.E."/>
            <person name="Wisecaver J.H."/>
            <person name="Arnold A.E."/>
            <person name="Ju Y.M."/>
            <person name="Slot J.C."/>
            <person name="Ahrendt S."/>
            <person name="Moore L.P."/>
            <person name="Eastman K.E."/>
            <person name="Scott K."/>
            <person name="Konkel Z."/>
            <person name="Mondo S.J."/>
            <person name="Kuo A."/>
            <person name="Hayes R.D."/>
            <person name="Haridas S."/>
            <person name="Andreopoulos B."/>
            <person name="Riley R."/>
            <person name="LaButti K."/>
            <person name="Pangilinan J."/>
            <person name="Lipzen A."/>
            <person name="Amirebrahimi M."/>
            <person name="Yan J."/>
            <person name="Adam C."/>
            <person name="Keymanesh K."/>
            <person name="Ng V."/>
            <person name="Louie K."/>
            <person name="Northen T."/>
            <person name="Drula E."/>
            <person name="Henrissat B."/>
            <person name="Hsieh H.M."/>
            <person name="Youens-Clark K."/>
            <person name="Lutzoni F."/>
            <person name="Miadlikowska J."/>
            <person name="Eastwood D.C."/>
            <person name="Hamelin R.C."/>
            <person name="Grigoriev I.V."/>
            <person name="U'Ren J.M."/>
        </authorList>
    </citation>
    <scope>NUCLEOTIDE SEQUENCE [LARGE SCALE GENOMIC DNA]</scope>
    <source>
        <strain evidence="1 2">ER1909</strain>
    </source>
</reference>
<proteinExistence type="predicted"/>
<keyword evidence="2" id="KW-1185">Reference proteome</keyword>
<comment type="caution">
    <text evidence="1">The sequence shown here is derived from an EMBL/GenBank/DDBJ whole genome shotgun (WGS) entry which is preliminary data.</text>
</comment>
<evidence type="ECO:0000313" key="2">
    <source>
        <dbReference type="Proteomes" id="UP001497680"/>
    </source>
</evidence>
<dbReference type="Proteomes" id="UP001497680">
    <property type="component" value="Unassembled WGS sequence"/>
</dbReference>
<organism evidence="1 2">
    <name type="scientific">Hypoxylon rubiginosum</name>
    <dbReference type="NCBI Taxonomy" id="110542"/>
    <lineage>
        <taxon>Eukaryota</taxon>
        <taxon>Fungi</taxon>
        <taxon>Dikarya</taxon>
        <taxon>Ascomycota</taxon>
        <taxon>Pezizomycotina</taxon>
        <taxon>Sordariomycetes</taxon>
        <taxon>Xylariomycetidae</taxon>
        <taxon>Xylariales</taxon>
        <taxon>Hypoxylaceae</taxon>
        <taxon>Hypoxylon</taxon>
    </lineage>
</organism>
<sequence length="440" mass="48948">MMDSPPSPVEASNDVDKAAPAPQILDTRHNPDPEPALTSGPPPGTRRCFICLVDEPEDPLPPDWRMPCTCTLEGHQECLLNWVADLEAQGKEIKCTICKTPITVTERQDIAVQLSNYMNERFSDWSPKILLGFLTSSALVSSSIYGAKAIDWFAGPDALTDFLLNGVDVAAFVAMRQGGQIQDRNREPPINMVHFAVLPLIAPALILSRLPQSEVILIPASILYTKLIDQSDEDFNWPPTIQRTLSLYPIIQATYGHLHKTLSRNLEKRWKARARKQLEQAAAVAEQPPPAATEQPPPAAAEDHPEPAAREMGGLHVFFNVQFGGEEEVNDNIAVANRRNRIRDPEENMIFKYLAGTLVWPGVCYGLGELLRLALPARFVSRPAAGPITGILQQRWGRSLVGGCLFVVLKDAFYLWVKYRKTMNRASRHIKNARGLNSRR</sequence>
<dbReference type="EMBL" id="MU394321">
    <property type="protein sequence ID" value="KAI6085871.1"/>
    <property type="molecule type" value="Genomic_DNA"/>
</dbReference>
<gene>
    <name evidence="1" type="ORF">F4821DRAFT_143925</name>
</gene>
<accession>A0ACC0CZL7</accession>
<protein>
    <submittedName>
        <fullName evidence="1">Uncharacterized protein</fullName>
    </submittedName>
</protein>
<name>A0ACC0CZL7_9PEZI</name>
<evidence type="ECO:0000313" key="1">
    <source>
        <dbReference type="EMBL" id="KAI6085871.1"/>
    </source>
</evidence>